<feature type="transmembrane region" description="Helical" evidence="1">
    <location>
        <begin position="77"/>
        <end position="96"/>
    </location>
</feature>
<sequence length="104" mass="11360">LSTYFPPIDNTAWILTSSTGTLTVHVCSCDEGGMVMSCNAEAYVLPVSLSRGALIAILACIFVLLGKHLPCVLSPQTYFIFFVWLVVCFCFCFFPRPSISPVSL</sequence>
<dbReference type="AlphaFoldDB" id="A0A8C9FW11"/>
<keyword evidence="1" id="KW-0472">Membrane</keyword>
<keyword evidence="1" id="KW-0812">Transmembrane</keyword>
<dbReference type="Proteomes" id="UP000694428">
    <property type="component" value="Unplaced"/>
</dbReference>
<proteinExistence type="predicted"/>
<evidence type="ECO:0000313" key="3">
    <source>
        <dbReference type="Proteomes" id="UP000694428"/>
    </source>
</evidence>
<feature type="transmembrane region" description="Helical" evidence="1">
    <location>
        <begin position="43"/>
        <end position="65"/>
    </location>
</feature>
<reference evidence="2" key="1">
    <citation type="submission" date="2025-08" db="UniProtKB">
        <authorList>
            <consortium name="Ensembl"/>
        </authorList>
    </citation>
    <scope>IDENTIFICATION</scope>
</reference>
<protein>
    <submittedName>
        <fullName evidence="2">Uncharacterized protein</fullName>
    </submittedName>
</protein>
<name>A0A8C9FW11_PAVCR</name>
<organism evidence="2 3">
    <name type="scientific">Pavo cristatus</name>
    <name type="common">Indian peafowl</name>
    <name type="synonym">Blue peafowl</name>
    <dbReference type="NCBI Taxonomy" id="9049"/>
    <lineage>
        <taxon>Eukaryota</taxon>
        <taxon>Metazoa</taxon>
        <taxon>Chordata</taxon>
        <taxon>Craniata</taxon>
        <taxon>Vertebrata</taxon>
        <taxon>Euteleostomi</taxon>
        <taxon>Archelosauria</taxon>
        <taxon>Archosauria</taxon>
        <taxon>Dinosauria</taxon>
        <taxon>Saurischia</taxon>
        <taxon>Theropoda</taxon>
        <taxon>Coelurosauria</taxon>
        <taxon>Aves</taxon>
        <taxon>Neognathae</taxon>
        <taxon>Galloanserae</taxon>
        <taxon>Galliformes</taxon>
        <taxon>Phasianidae</taxon>
        <taxon>Phasianinae</taxon>
        <taxon>Pavo</taxon>
    </lineage>
</organism>
<evidence type="ECO:0000313" key="2">
    <source>
        <dbReference type="Ensembl" id="ENSPSTP00000021656.1"/>
    </source>
</evidence>
<reference evidence="2" key="2">
    <citation type="submission" date="2025-09" db="UniProtKB">
        <authorList>
            <consortium name="Ensembl"/>
        </authorList>
    </citation>
    <scope>IDENTIFICATION</scope>
</reference>
<evidence type="ECO:0000256" key="1">
    <source>
        <dbReference type="SAM" id="Phobius"/>
    </source>
</evidence>
<keyword evidence="3" id="KW-1185">Reference proteome</keyword>
<dbReference type="Ensembl" id="ENSPSTT00000022740.1">
    <property type="protein sequence ID" value="ENSPSTP00000021656.1"/>
    <property type="gene ID" value="ENSPSTG00000015811.1"/>
</dbReference>
<accession>A0A8C9FW11</accession>
<keyword evidence="1" id="KW-1133">Transmembrane helix</keyword>